<sequence length="370" mass="41832">MAPPWCHAKTIRQMPMTPRWYHPQMTSQSYRHQTKEPVQTWMPDISGIRTEGVNPRVPQRVETSLLRRPRDFSKITLVLSENTVDIPIVDNLCGIETDRADSMYSTVADRRPKGKGRDERFILGLLVDSSVRLSSRPYLRSGLLRKSQGWPLEGHPRVCLAIHSWFESTLRPYTVTSGVVEVGKKLKARRTFLTQSQELFAIRGCSSRYARAFIYAAQVLDTVLTGDLAQFGSIDQQLVNEFTSPLSWQENSKNPPFGGGAIFTHDQKDSSTELAFKYAVYKINKERHILPKTTLEYDIQYVPKDDSFHASKKGVFHGRKAAAAAPRNLQIMEPTASLKGLKHRLSQAYPAIVFQSRVNDVRAAAALFAI</sequence>
<dbReference type="Proteomes" id="UP000250275">
    <property type="component" value="Unassembled WGS sequence"/>
</dbReference>
<evidence type="ECO:0000313" key="1">
    <source>
        <dbReference type="EMBL" id="OAD55479.1"/>
    </source>
</evidence>
<gene>
    <name evidence="1" type="ORF">WN48_04794</name>
</gene>
<reference evidence="1 2" key="1">
    <citation type="submission" date="2015-07" db="EMBL/GenBank/DDBJ databases">
        <title>The genome of Eufriesea mexicana.</title>
        <authorList>
            <person name="Pan H."/>
            <person name="Kapheim K."/>
        </authorList>
    </citation>
    <scope>NUCLEOTIDE SEQUENCE [LARGE SCALE GENOMIC DNA]</scope>
    <source>
        <strain evidence="1">0111107269</strain>
        <tissue evidence="1">Whole body</tissue>
    </source>
</reference>
<proteinExistence type="predicted"/>
<protein>
    <submittedName>
        <fullName evidence="1">Uncharacterized protein</fullName>
    </submittedName>
</protein>
<dbReference type="EMBL" id="KQ762793">
    <property type="protein sequence ID" value="OAD55479.1"/>
    <property type="molecule type" value="Genomic_DNA"/>
</dbReference>
<accession>A0A310SDM3</accession>
<dbReference type="Gene3D" id="3.40.50.2300">
    <property type="match status" value="1"/>
</dbReference>
<name>A0A310SDM3_9HYME</name>
<dbReference type="AlphaFoldDB" id="A0A310SDM3"/>
<keyword evidence="2" id="KW-1185">Reference proteome</keyword>
<evidence type="ECO:0000313" key="2">
    <source>
        <dbReference type="Proteomes" id="UP000250275"/>
    </source>
</evidence>
<organism evidence="1 2">
    <name type="scientific">Eufriesea mexicana</name>
    <dbReference type="NCBI Taxonomy" id="516756"/>
    <lineage>
        <taxon>Eukaryota</taxon>
        <taxon>Metazoa</taxon>
        <taxon>Ecdysozoa</taxon>
        <taxon>Arthropoda</taxon>
        <taxon>Hexapoda</taxon>
        <taxon>Insecta</taxon>
        <taxon>Pterygota</taxon>
        <taxon>Neoptera</taxon>
        <taxon>Endopterygota</taxon>
        <taxon>Hymenoptera</taxon>
        <taxon>Apocrita</taxon>
        <taxon>Aculeata</taxon>
        <taxon>Apoidea</taxon>
        <taxon>Anthophila</taxon>
        <taxon>Apidae</taxon>
        <taxon>Eufriesea</taxon>
    </lineage>
</organism>